<dbReference type="GeneID" id="54301059"/>
<evidence type="ECO:0000313" key="3">
    <source>
        <dbReference type="Proteomes" id="UP000799438"/>
    </source>
</evidence>
<protein>
    <submittedName>
        <fullName evidence="2">Uncharacterized protein</fullName>
    </submittedName>
</protein>
<organism evidence="2 3">
    <name type="scientific">Aplosporella prunicola CBS 121167</name>
    <dbReference type="NCBI Taxonomy" id="1176127"/>
    <lineage>
        <taxon>Eukaryota</taxon>
        <taxon>Fungi</taxon>
        <taxon>Dikarya</taxon>
        <taxon>Ascomycota</taxon>
        <taxon>Pezizomycotina</taxon>
        <taxon>Dothideomycetes</taxon>
        <taxon>Dothideomycetes incertae sedis</taxon>
        <taxon>Botryosphaeriales</taxon>
        <taxon>Aplosporellaceae</taxon>
        <taxon>Aplosporella</taxon>
    </lineage>
</organism>
<evidence type="ECO:0000313" key="2">
    <source>
        <dbReference type="EMBL" id="KAF2137339.1"/>
    </source>
</evidence>
<reference evidence="2" key="1">
    <citation type="journal article" date="2020" name="Stud. Mycol.">
        <title>101 Dothideomycetes genomes: a test case for predicting lifestyles and emergence of pathogens.</title>
        <authorList>
            <person name="Haridas S."/>
            <person name="Albert R."/>
            <person name="Binder M."/>
            <person name="Bloem J."/>
            <person name="Labutti K."/>
            <person name="Salamov A."/>
            <person name="Andreopoulos B."/>
            <person name="Baker S."/>
            <person name="Barry K."/>
            <person name="Bills G."/>
            <person name="Bluhm B."/>
            <person name="Cannon C."/>
            <person name="Castanera R."/>
            <person name="Culley D."/>
            <person name="Daum C."/>
            <person name="Ezra D."/>
            <person name="Gonzalez J."/>
            <person name="Henrissat B."/>
            <person name="Kuo A."/>
            <person name="Liang C."/>
            <person name="Lipzen A."/>
            <person name="Lutzoni F."/>
            <person name="Magnuson J."/>
            <person name="Mondo S."/>
            <person name="Nolan M."/>
            <person name="Ohm R."/>
            <person name="Pangilinan J."/>
            <person name="Park H.-J."/>
            <person name="Ramirez L."/>
            <person name="Alfaro M."/>
            <person name="Sun H."/>
            <person name="Tritt A."/>
            <person name="Yoshinaga Y."/>
            <person name="Zwiers L.-H."/>
            <person name="Turgeon B."/>
            <person name="Goodwin S."/>
            <person name="Spatafora J."/>
            <person name="Crous P."/>
            <person name="Grigoriev I."/>
        </authorList>
    </citation>
    <scope>NUCLEOTIDE SEQUENCE</scope>
    <source>
        <strain evidence="2">CBS 121167</strain>
    </source>
</reference>
<proteinExistence type="predicted"/>
<feature type="region of interest" description="Disordered" evidence="1">
    <location>
        <begin position="75"/>
        <end position="225"/>
    </location>
</feature>
<keyword evidence="3" id="KW-1185">Reference proteome</keyword>
<name>A0A6A6AZJ5_9PEZI</name>
<dbReference type="RefSeq" id="XP_033393057.1">
    <property type="nucleotide sequence ID" value="XM_033543562.1"/>
</dbReference>
<dbReference type="EMBL" id="ML995504">
    <property type="protein sequence ID" value="KAF2137339.1"/>
    <property type="molecule type" value="Genomic_DNA"/>
</dbReference>
<dbReference type="Proteomes" id="UP000799438">
    <property type="component" value="Unassembled WGS sequence"/>
</dbReference>
<sequence length="299" mass="32979">MLFNLYNHIYQASFLFLDEHDHKNASAPSSITEVTDTRKSSFIAGLAGALREERPVLMVPRPVQAEGGVQLLHLGDRHREPAGRPPRAPILLLPRRGPRGRRSGPAAAGRHRDGSPSAVRAPRPEGGRHRAQPGALQGGAEPDGDSVYTRRVEGYEEDAEQKSAAQDYGDGRRPPGGARRAVPRRVGRAAPVHQGDPDMVKPRLEDGSDGVRIGAGSAKESDRINSARSRRLLLDTMRAGFDRMASEMPDCADLRAKIEDQFKNNSHGIEFLIDNLMNGPRSWLRCLYKERKAEEYSVF</sequence>
<dbReference type="AlphaFoldDB" id="A0A6A6AZJ5"/>
<gene>
    <name evidence="2" type="ORF">K452DRAFT_312497</name>
</gene>
<feature type="compositionally biased region" description="Basic and acidic residues" evidence="1">
    <location>
        <begin position="195"/>
        <end position="206"/>
    </location>
</feature>
<evidence type="ECO:0000256" key="1">
    <source>
        <dbReference type="SAM" id="MobiDB-lite"/>
    </source>
</evidence>
<accession>A0A6A6AZJ5</accession>